<dbReference type="EMBL" id="MCOG01000195">
    <property type="protein sequence ID" value="ORY27135.1"/>
    <property type="molecule type" value="Genomic_DNA"/>
</dbReference>
<dbReference type="Proteomes" id="UP000193920">
    <property type="component" value="Unassembled WGS sequence"/>
</dbReference>
<comment type="caution">
    <text evidence="1">The sequence shown here is derived from an EMBL/GenBank/DDBJ whole genome shotgun (WGS) entry which is preliminary data.</text>
</comment>
<proteinExistence type="predicted"/>
<evidence type="ECO:0000313" key="1">
    <source>
        <dbReference type="EMBL" id="ORY27135.1"/>
    </source>
</evidence>
<protein>
    <submittedName>
        <fullName evidence="1">Uncharacterized protein</fullName>
    </submittedName>
</protein>
<reference evidence="1 2" key="1">
    <citation type="submission" date="2016-08" db="EMBL/GenBank/DDBJ databases">
        <title>A Parts List for Fungal Cellulosomes Revealed by Comparative Genomics.</title>
        <authorList>
            <consortium name="DOE Joint Genome Institute"/>
            <person name="Haitjema C.H."/>
            <person name="Gilmore S.P."/>
            <person name="Henske J.K."/>
            <person name="Solomon K.V."/>
            <person name="De Groot R."/>
            <person name="Kuo A."/>
            <person name="Mondo S.J."/>
            <person name="Salamov A.A."/>
            <person name="Labutti K."/>
            <person name="Zhao Z."/>
            <person name="Chiniquy J."/>
            <person name="Barry K."/>
            <person name="Brewer H.M."/>
            <person name="Purvine S.O."/>
            <person name="Wright A.T."/>
            <person name="Boxma B."/>
            <person name="Van Alen T."/>
            <person name="Hackstein J.H."/>
            <person name="Baker S.E."/>
            <person name="Grigoriev I.V."/>
            <person name="O'Malley M.A."/>
        </authorList>
    </citation>
    <scope>NUCLEOTIDE SEQUENCE [LARGE SCALE GENOMIC DNA]</scope>
    <source>
        <strain evidence="1 2">G1</strain>
    </source>
</reference>
<dbReference type="AlphaFoldDB" id="A0A1Y2AZ52"/>
<accession>A0A1Y2AZ52</accession>
<organism evidence="1 2">
    <name type="scientific">Neocallimastix californiae</name>
    <dbReference type="NCBI Taxonomy" id="1754190"/>
    <lineage>
        <taxon>Eukaryota</taxon>
        <taxon>Fungi</taxon>
        <taxon>Fungi incertae sedis</taxon>
        <taxon>Chytridiomycota</taxon>
        <taxon>Chytridiomycota incertae sedis</taxon>
        <taxon>Neocallimastigomycetes</taxon>
        <taxon>Neocallimastigales</taxon>
        <taxon>Neocallimastigaceae</taxon>
        <taxon>Neocallimastix</taxon>
    </lineage>
</organism>
<gene>
    <name evidence="1" type="ORF">LY90DRAFT_513520</name>
</gene>
<sequence>MIINILKVFENSFTILENFNPVAVDNASTANDEDILRVEKACYRRMPETINIKRSPDYIKDFSSNVIQNIKFTKLIFLLPHHLLSHLLLLLLKKDLLQGTTSLAPLRFVPPMMLQLIRHVRFLK</sequence>
<evidence type="ECO:0000313" key="2">
    <source>
        <dbReference type="Proteomes" id="UP000193920"/>
    </source>
</evidence>
<keyword evidence="2" id="KW-1185">Reference proteome</keyword>
<name>A0A1Y2AZ52_9FUNG</name>